<feature type="region of interest" description="Disordered" evidence="11">
    <location>
        <begin position="470"/>
        <end position="490"/>
    </location>
</feature>
<feature type="compositionally biased region" description="Polar residues" evidence="11">
    <location>
        <begin position="654"/>
        <end position="679"/>
    </location>
</feature>
<dbReference type="PANTHER" id="PTHR31167">
    <property type="entry name" value="SPINDLE AND CENTRIOLE ASSOCIATED PROTEIN 1 SPICE1"/>
    <property type="match status" value="1"/>
</dbReference>
<protein>
    <recommendedName>
        <fullName evidence="3">Spindle and centriole-associated protein 1</fullName>
    </recommendedName>
    <alternativeName>
        <fullName evidence="10">Coiled-coil domain-containing protein 52</fullName>
    </alternativeName>
</protein>
<evidence type="ECO:0000256" key="6">
    <source>
        <dbReference type="ARBA" id="ARBA00022776"/>
    </source>
</evidence>
<feature type="compositionally biased region" description="Polar residues" evidence="11">
    <location>
        <begin position="210"/>
        <end position="219"/>
    </location>
</feature>
<feature type="compositionally biased region" description="Polar residues" evidence="11">
    <location>
        <begin position="243"/>
        <end position="268"/>
    </location>
</feature>
<evidence type="ECO:0000313" key="13">
    <source>
        <dbReference type="Proteomes" id="UP001163046"/>
    </source>
</evidence>
<feature type="compositionally biased region" description="Low complexity" evidence="11">
    <location>
        <begin position="735"/>
        <end position="754"/>
    </location>
</feature>
<feature type="compositionally biased region" description="Polar residues" evidence="11">
    <location>
        <begin position="633"/>
        <end position="647"/>
    </location>
</feature>
<dbReference type="OrthoDB" id="5980554at2759"/>
<evidence type="ECO:0000256" key="8">
    <source>
        <dbReference type="ARBA" id="ARBA00023212"/>
    </source>
</evidence>
<evidence type="ECO:0000256" key="2">
    <source>
        <dbReference type="ARBA" id="ARBA00004186"/>
    </source>
</evidence>
<feature type="region of interest" description="Disordered" evidence="11">
    <location>
        <begin position="1"/>
        <end position="53"/>
    </location>
</feature>
<dbReference type="AlphaFoldDB" id="A0A9X0CFM3"/>
<dbReference type="GO" id="GO:0090307">
    <property type="term" value="P:mitotic spindle assembly"/>
    <property type="evidence" value="ECO:0007669"/>
    <property type="project" value="InterPro"/>
</dbReference>
<feature type="region of interest" description="Disordered" evidence="11">
    <location>
        <begin position="190"/>
        <end position="219"/>
    </location>
</feature>
<keyword evidence="8" id="KW-0206">Cytoskeleton</keyword>
<keyword evidence="9" id="KW-0131">Cell cycle</keyword>
<keyword evidence="13" id="KW-1185">Reference proteome</keyword>
<dbReference type="Proteomes" id="UP001163046">
    <property type="component" value="Unassembled WGS sequence"/>
</dbReference>
<keyword evidence="6" id="KW-0498">Mitosis</keyword>
<dbReference type="GO" id="GO:0005814">
    <property type="term" value="C:centriole"/>
    <property type="evidence" value="ECO:0007669"/>
    <property type="project" value="UniProtKB-SubCell"/>
</dbReference>
<dbReference type="GO" id="GO:0005813">
    <property type="term" value="C:centrosome"/>
    <property type="evidence" value="ECO:0007669"/>
    <property type="project" value="TreeGrafter"/>
</dbReference>
<evidence type="ECO:0000256" key="9">
    <source>
        <dbReference type="ARBA" id="ARBA00023306"/>
    </source>
</evidence>
<name>A0A9X0CFM3_9CNID</name>
<evidence type="ECO:0000256" key="7">
    <source>
        <dbReference type="ARBA" id="ARBA00023054"/>
    </source>
</evidence>
<gene>
    <name evidence="12" type="primary">SPICE1</name>
    <name evidence="12" type="ORF">OS493_025051</name>
</gene>
<evidence type="ECO:0000256" key="4">
    <source>
        <dbReference type="ARBA" id="ARBA00022490"/>
    </source>
</evidence>
<evidence type="ECO:0000256" key="1">
    <source>
        <dbReference type="ARBA" id="ARBA00004114"/>
    </source>
</evidence>
<keyword evidence="5" id="KW-0132">Cell division</keyword>
<feature type="compositionally biased region" description="Polar residues" evidence="11">
    <location>
        <begin position="724"/>
        <end position="733"/>
    </location>
</feature>
<evidence type="ECO:0000256" key="3">
    <source>
        <dbReference type="ARBA" id="ARBA00018313"/>
    </source>
</evidence>
<keyword evidence="7" id="KW-0175">Coiled coil</keyword>
<dbReference type="InterPro" id="IPR031387">
    <property type="entry name" value="SPICE1"/>
</dbReference>
<dbReference type="Pfam" id="PF15678">
    <property type="entry name" value="SPICE"/>
    <property type="match status" value="2"/>
</dbReference>
<feature type="compositionally biased region" description="Polar residues" evidence="11">
    <location>
        <begin position="1"/>
        <end position="12"/>
    </location>
</feature>
<proteinExistence type="predicted"/>
<feature type="compositionally biased region" description="Low complexity" evidence="11">
    <location>
        <begin position="278"/>
        <end position="289"/>
    </location>
</feature>
<evidence type="ECO:0000313" key="12">
    <source>
        <dbReference type="EMBL" id="KAJ7328177.1"/>
    </source>
</evidence>
<evidence type="ECO:0000256" key="5">
    <source>
        <dbReference type="ARBA" id="ARBA00022618"/>
    </source>
</evidence>
<feature type="region of interest" description="Disordered" evidence="11">
    <location>
        <begin position="604"/>
        <end position="756"/>
    </location>
</feature>
<evidence type="ECO:0000256" key="10">
    <source>
        <dbReference type="ARBA" id="ARBA00030722"/>
    </source>
</evidence>
<feature type="compositionally biased region" description="Polar residues" evidence="11">
    <location>
        <begin position="40"/>
        <end position="52"/>
    </location>
</feature>
<dbReference type="GO" id="GO:0046599">
    <property type="term" value="P:regulation of centriole replication"/>
    <property type="evidence" value="ECO:0007669"/>
    <property type="project" value="TreeGrafter"/>
</dbReference>
<reference evidence="12" key="1">
    <citation type="submission" date="2023-01" db="EMBL/GenBank/DDBJ databases">
        <title>Genome assembly of the deep-sea coral Lophelia pertusa.</title>
        <authorList>
            <person name="Herrera S."/>
            <person name="Cordes E."/>
        </authorList>
    </citation>
    <scope>NUCLEOTIDE SEQUENCE</scope>
    <source>
        <strain evidence="12">USNM1676648</strain>
        <tissue evidence="12">Polyp</tissue>
    </source>
</reference>
<evidence type="ECO:0000256" key="11">
    <source>
        <dbReference type="SAM" id="MobiDB-lite"/>
    </source>
</evidence>
<comment type="subcellular location">
    <subcellularLocation>
        <location evidence="1">Cytoplasm</location>
        <location evidence="1">Cytoskeleton</location>
        <location evidence="1">Microtubule organizing center</location>
        <location evidence="1">Centrosome</location>
        <location evidence="1">Centriole</location>
    </subcellularLocation>
    <subcellularLocation>
        <location evidence="2">Cytoplasm</location>
        <location evidence="2">Cytoskeleton</location>
        <location evidence="2">Spindle</location>
    </subcellularLocation>
</comment>
<accession>A0A9X0CFM3</accession>
<dbReference type="GO" id="GO:0051301">
    <property type="term" value="P:cell division"/>
    <property type="evidence" value="ECO:0007669"/>
    <property type="project" value="UniProtKB-KW"/>
</dbReference>
<feature type="compositionally biased region" description="Polar residues" evidence="11">
    <location>
        <begin position="95"/>
        <end position="105"/>
    </location>
</feature>
<feature type="compositionally biased region" description="Acidic residues" evidence="11">
    <location>
        <begin position="24"/>
        <end position="34"/>
    </location>
</feature>
<dbReference type="PANTHER" id="PTHR31167:SF3">
    <property type="entry name" value="SPINDLE AND CENTRIOLE-ASSOCIATED PROTEIN 1"/>
    <property type="match status" value="1"/>
</dbReference>
<organism evidence="12 13">
    <name type="scientific">Desmophyllum pertusum</name>
    <dbReference type="NCBI Taxonomy" id="174260"/>
    <lineage>
        <taxon>Eukaryota</taxon>
        <taxon>Metazoa</taxon>
        <taxon>Cnidaria</taxon>
        <taxon>Anthozoa</taxon>
        <taxon>Hexacorallia</taxon>
        <taxon>Scleractinia</taxon>
        <taxon>Caryophylliina</taxon>
        <taxon>Caryophylliidae</taxon>
        <taxon>Desmophyllum</taxon>
    </lineage>
</organism>
<sequence>MPETPTHLSLLSDSVMRTPALNELPDDDRDDEELSPGTPPSGQERNATSSFQPLLDLQRFQQYVADEQSKYAENHSPPLLSGRGTNHVPPHGSTAARQATAPSTVGASSGPFGGGRGTDHVPPHGSTAVGQATIPSTVGTQIIDGSFRPFHGGRGTSHVLPHGSISVGQATIKIPSTVVTKIIDEGSGPLHGGRGTDHVPPHGSMVLGAHSSQPPSFLSQESAGTVIAGGPNFVTPVSIGEPTASNSIPPNVRVQSYSAGTDQQGSSKTKTRGKTSHKPPSNSSSSGLRSLDDLKKMVEELETEVTAYEYETGRQQTTLSSEACAGSFSGYTASLITAVTKLMGYLKESEIQRKAEMIMREQVLQGFEEQRALVDALTNDILHTQEQNLTLQHELLQYRKNTDEQLQYLKRELFTVLRSHEYQALSSSINTLYSLNPVALKQGAFDALNPRENHSLGYLPGAPVPQVHNTRDQERIEHSSTSRDFTADTRNKPSFIPLATSQHDQYVPQASDIHRMPASSPQVSQAYNQPVNSSRETSVHGFTDPENYTVVAPSAASVHQLPHNGYVPSLYRDSESTSVNNGIMTGHGQISSNIVMYPPSQVHFTQAGSRERESVAGNPHMTLSKPSIHPVRNQPTPEGTTIGTSTAPPLYSPHQLTPGQSVSNAQAQVPDQPAGSNTMEPMPGGPQGFAIPAQGGSPRLSQAMPPPDDSRLASPNHSKKPESTRQITSSETSGLLHQQQQPPLQVHAQPAPQLEQVPKSRGFAPISRTMIGGLPASQQLRERLQNLANRQRSMVARSVDQDMGSVHQHNLGEVSVQQPRPNSPHVRFQDPPVAVNGHDKRQHSPPVSPIPFKNPAAVLRSTAPPDKRVVVNLPNAWSDVSSTISL</sequence>
<comment type="caution">
    <text evidence="12">The sequence shown here is derived from an EMBL/GenBank/DDBJ whole genome shotgun (WGS) entry which is preliminary data.</text>
</comment>
<feature type="region of interest" description="Disordered" evidence="11">
    <location>
        <begin position="238"/>
        <end position="291"/>
    </location>
</feature>
<dbReference type="GO" id="GO:0005819">
    <property type="term" value="C:spindle"/>
    <property type="evidence" value="ECO:0007669"/>
    <property type="project" value="UniProtKB-SubCell"/>
</dbReference>
<keyword evidence="4" id="KW-0963">Cytoplasm</keyword>
<dbReference type="GO" id="GO:0051310">
    <property type="term" value="P:metaphase chromosome alignment"/>
    <property type="evidence" value="ECO:0007669"/>
    <property type="project" value="TreeGrafter"/>
</dbReference>
<feature type="region of interest" description="Disordered" evidence="11">
    <location>
        <begin position="71"/>
        <end position="131"/>
    </location>
</feature>
<dbReference type="EMBL" id="MU827797">
    <property type="protein sequence ID" value="KAJ7328177.1"/>
    <property type="molecule type" value="Genomic_DNA"/>
</dbReference>